<feature type="chain" id="PRO_5042934473" evidence="1">
    <location>
        <begin position="22"/>
        <end position="123"/>
    </location>
</feature>
<keyword evidence="3" id="KW-1185">Reference proteome</keyword>
<reference evidence="2" key="1">
    <citation type="journal article" date="2023" name="Mol. Phylogenet. Evol.">
        <title>Genome-scale phylogeny and comparative genomics of the fungal order Sordariales.</title>
        <authorList>
            <person name="Hensen N."/>
            <person name="Bonometti L."/>
            <person name="Westerberg I."/>
            <person name="Brannstrom I.O."/>
            <person name="Guillou S."/>
            <person name="Cros-Aarteil S."/>
            <person name="Calhoun S."/>
            <person name="Haridas S."/>
            <person name="Kuo A."/>
            <person name="Mondo S."/>
            <person name="Pangilinan J."/>
            <person name="Riley R."/>
            <person name="LaButti K."/>
            <person name="Andreopoulos B."/>
            <person name="Lipzen A."/>
            <person name="Chen C."/>
            <person name="Yan M."/>
            <person name="Daum C."/>
            <person name="Ng V."/>
            <person name="Clum A."/>
            <person name="Steindorff A."/>
            <person name="Ohm R.A."/>
            <person name="Martin F."/>
            <person name="Silar P."/>
            <person name="Natvig D.O."/>
            <person name="Lalanne C."/>
            <person name="Gautier V."/>
            <person name="Ament-Velasquez S.L."/>
            <person name="Kruys A."/>
            <person name="Hutchinson M.I."/>
            <person name="Powell A.J."/>
            <person name="Barry K."/>
            <person name="Miller A.N."/>
            <person name="Grigoriev I.V."/>
            <person name="Debuchy R."/>
            <person name="Gladieux P."/>
            <person name="Hiltunen Thoren M."/>
            <person name="Johannesson H."/>
        </authorList>
    </citation>
    <scope>NUCLEOTIDE SEQUENCE</scope>
    <source>
        <strain evidence="2">CBS 892.96</strain>
    </source>
</reference>
<protein>
    <submittedName>
        <fullName evidence="2">Uncharacterized protein</fullName>
    </submittedName>
</protein>
<evidence type="ECO:0000256" key="1">
    <source>
        <dbReference type="SAM" id="SignalP"/>
    </source>
</evidence>
<dbReference type="EMBL" id="MU866567">
    <property type="protein sequence ID" value="KAK4171422.1"/>
    <property type="molecule type" value="Genomic_DNA"/>
</dbReference>
<name>A0AAN6W0D8_9PEZI</name>
<evidence type="ECO:0000313" key="3">
    <source>
        <dbReference type="Proteomes" id="UP001302321"/>
    </source>
</evidence>
<dbReference type="AlphaFoldDB" id="A0AAN6W0D8"/>
<dbReference type="Proteomes" id="UP001302321">
    <property type="component" value="Unassembled WGS sequence"/>
</dbReference>
<comment type="caution">
    <text evidence="2">The sequence shown here is derived from an EMBL/GenBank/DDBJ whole genome shotgun (WGS) entry which is preliminary data.</text>
</comment>
<sequence length="123" mass="13298">MQLNIFVSLLASLIFPWTAAAQDFSGRGQIRALYTSIESHCGEFNARRVGSNNEFRLSSTGAGSCEIEGVSFKCGIPGGIFGVRPVGGREVIRYSAYDIMAIDIHFSTGKEGGKAVWLGWKGF</sequence>
<feature type="signal peptide" evidence="1">
    <location>
        <begin position="1"/>
        <end position="21"/>
    </location>
</feature>
<organism evidence="2 3">
    <name type="scientific">Triangularia setosa</name>
    <dbReference type="NCBI Taxonomy" id="2587417"/>
    <lineage>
        <taxon>Eukaryota</taxon>
        <taxon>Fungi</taxon>
        <taxon>Dikarya</taxon>
        <taxon>Ascomycota</taxon>
        <taxon>Pezizomycotina</taxon>
        <taxon>Sordariomycetes</taxon>
        <taxon>Sordariomycetidae</taxon>
        <taxon>Sordariales</taxon>
        <taxon>Podosporaceae</taxon>
        <taxon>Triangularia</taxon>
    </lineage>
</organism>
<evidence type="ECO:0000313" key="2">
    <source>
        <dbReference type="EMBL" id="KAK4171422.1"/>
    </source>
</evidence>
<reference evidence="2" key="2">
    <citation type="submission" date="2023-05" db="EMBL/GenBank/DDBJ databases">
        <authorList>
            <consortium name="Lawrence Berkeley National Laboratory"/>
            <person name="Steindorff A."/>
            <person name="Hensen N."/>
            <person name="Bonometti L."/>
            <person name="Westerberg I."/>
            <person name="Brannstrom I.O."/>
            <person name="Guillou S."/>
            <person name="Cros-Aarteil S."/>
            <person name="Calhoun S."/>
            <person name="Haridas S."/>
            <person name="Kuo A."/>
            <person name="Mondo S."/>
            <person name="Pangilinan J."/>
            <person name="Riley R."/>
            <person name="Labutti K."/>
            <person name="Andreopoulos B."/>
            <person name="Lipzen A."/>
            <person name="Chen C."/>
            <person name="Yanf M."/>
            <person name="Daum C."/>
            <person name="Ng V."/>
            <person name="Clum A."/>
            <person name="Ohm R."/>
            <person name="Martin F."/>
            <person name="Silar P."/>
            <person name="Natvig D."/>
            <person name="Lalanne C."/>
            <person name="Gautier V."/>
            <person name="Ament-Velasquez S.L."/>
            <person name="Kruys A."/>
            <person name="Hutchinson M.I."/>
            <person name="Powell A.J."/>
            <person name="Barry K."/>
            <person name="Miller A.N."/>
            <person name="Grigoriev I.V."/>
            <person name="Debuchy R."/>
            <person name="Gladieux P."/>
            <person name="Thoren M.H."/>
            <person name="Johannesson H."/>
        </authorList>
    </citation>
    <scope>NUCLEOTIDE SEQUENCE</scope>
    <source>
        <strain evidence="2">CBS 892.96</strain>
    </source>
</reference>
<accession>A0AAN6W0D8</accession>
<proteinExistence type="predicted"/>
<keyword evidence="1" id="KW-0732">Signal</keyword>
<gene>
    <name evidence="2" type="ORF">QBC36DRAFT_350371</name>
</gene>